<dbReference type="InterPro" id="IPR014746">
    <property type="entry name" value="Gln_synth/guanido_kin_cat_dom"/>
</dbReference>
<evidence type="ECO:0000256" key="4">
    <source>
        <dbReference type="ARBA" id="ARBA00022598"/>
    </source>
</evidence>
<dbReference type="Pfam" id="PF03074">
    <property type="entry name" value="GCS"/>
    <property type="match status" value="1"/>
</dbReference>
<evidence type="ECO:0000256" key="3">
    <source>
        <dbReference type="ARBA" id="ARBA00012220"/>
    </source>
</evidence>
<organism evidence="11">
    <name type="scientific">Medioppia subpectinata</name>
    <dbReference type="NCBI Taxonomy" id="1979941"/>
    <lineage>
        <taxon>Eukaryota</taxon>
        <taxon>Metazoa</taxon>
        <taxon>Ecdysozoa</taxon>
        <taxon>Arthropoda</taxon>
        <taxon>Chelicerata</taxon>
        <taxon>Arachnida</taxon>
        <taxon>Acari</taxon>
        <taxon>Acariformes</taxon>
        <taxon>Sarcoptiformes</taxon>
        <taxon>Oribatida</taxon>
        <taxon>Brachypylina</taxon>
        <taxon>Oppioidea</taxon>
        <taxon>Oppiidae</taxon>
        <taxon>Medioppia</taxon>
    </lineage>
</organism>
<evidence type="ECO:0000313" key="11">
    <source>
        <dbReference type="EMBL" id="CAD7640313.1"/>
    </source>
</evidence>
<dbReference type="EC" id="6.3.2.2" evidence="3 10"/>
<accession>A0A7R9LEM9</accession>
<dbReference type="UniPathway" id="UPA00142">
    <property type="reaction ID" value="UER00209"/>
</dbReference>
<evidence type="ECO:0000256" key="6">
    <source>
        <dbReference type="ARBA" id="ARBA00022741"/>
    </source>
</evidence>
<protein>
    <recommendedName>
        <fullName evidence="3 10">Glutamate--cysteine ligase</fullName>
        <ecNumber evidence="3 10">6.3.2.2</ecNumber>
    </recommendedName>
    <alternativeName>
        <fullName evidence="9 10">Gamma-ECS</fullName>
    </alternativeName>
    <alternativeName>
        <fullName evidence="8 10">Gamma-glutamylcysteine synthetase</fullName>
    </alternativeName>
</protein>
<dbReference type="Gene3D" id="1.10.8.960">
    <property type="match status" value="1"/>
</dbReference>
<comment type="similarity">
    <text evidence="2 10">Belongs to the glutamate--cysteine ligase type 3 family.</text>
</comment>
<evidence type="ECO:0000256" key="8">
    <source>
        <dbReference type="ARBA" id="ARBA00030585"/>
    </source>
</evidence>
<evidence type="ECO:0000256" key="10">
    <source>
        <dbReference type="RuleBase" id="RU367135"/>
    </source>
</evidence>
<evidence type="ECO:0000256" key="5">
    <source>
        <dbReference type="ARBA" id="ARBA00022684"/>
    </source>
</evidence>
<evidence type="ECO:0000256" key="2">
    <source>
        <dbReference type="ARBA" id="ARBA00008100"/>
    </source>
</evidence>
<keyword evidence="5 10" id="KW-0317">Glutathione biosynthesis</keyword>
<gene>
    <name evidence="11" type="ORF">OSB1V03_LOCUS18153</name>
</gene>
<keyword evidence="4 10" id="KW-0436">Ligase</keyword>
<keyword evidence="7 10" id="KW-0067">ATP-binding</keyword>
<dbReference type="GO" id="GO:0006750">
    <property type="term" value="P:glutathione biosynthetic process"/>
    <property type="evidence" value="ECO:0007669"/>
    <property type="project" value="UniProtKB-UniRule"/>
</dbReference>
<reference evidence="11" key="1">
    <citation type="submission" date="2020-11" db="EMBL/GenBank/DDBJ databases">
        <authorList>
            <person name="Tran Van P."/>
        </authorList>
    </citation>
    <scope>NUCLEOTIDE SEQUENCE</scope>
</reference>
<dbReference type="EMBL" id="CAJPIZ010023373">
    <property type="protein sequence ID" value="CAG2118201.1"/>
    <property type="molecule type" value="Genomic_DNA"/>
</dbReference>
<dbReference type="GO" id="GO:0017109">
    <property type="term" value="C:glutamate-cysteine ligase complex"/>
    <property type="evidence" value="ECO:0007669"/>
    <property type="project" value="TreeGrafter"/>
</dbReference>
<keyword evidence="6 10" id="KW-0547">Nucleotide-binding</keyword>
<evidence type="ECO:0000313" key="12">
    <source>
        <dbReference type="Proteomes" id="UP000759131"/>
    </source>
</evidence>
<comment type="catalytic activity">
    <reaction evidence="10">
        <text>L-cysteine + L-glutamate + ATP = gamma-L-glutamyl-L-cysteine + ADP + phosphate + H(+)</text>
        <dbReference type="Rhea" id="RHEA:13285"/>
        <dbReference type="ChEBI" id="CHEBI:15378"/>
        <dbReference type="ChEBI" id="CHEBI:29985"/>
        <dbReference type="ChEBI" id="CHEBI:30616"/>
        <dbReference type="ChEBI" id="CHEBI:35235"/>
        <dbReference type="ChEBI" id="CHEBI:43474"/>
        <dbReference type="ChEBI" id="CHEBI:58173"/>
        <dbReference type="ChEBI" id="CHEBI:456216"/>
        <dbReference type="EC" id="6.3.2.2"/>
    </reaction>
</comment>
<dbReference type="InterPro" id="IPR004308">
    <property type="entry name" value="GCS"/>
</dbReference>
<feature type="non-terminal residue" evidence="11">
    <location>
        <position position="1"/>
    </location>
</feature>
<dbReference type="PANTHER" id="PTHR11164:SF0">
    <property type="entry name" value="GLUTAMATE--CYSTEINE LIGASE CATALYTIC SUBUNIT"/>
    <property type="match status" value="1"/>
</dbReference>
<name>A0A7R9LEM9_9ACAR</name>
<evidence type="ECO:0000256" key="1">
    <source>
        <dbReference type="ARBA" id="ARBA00005006"/>
    </source>
</evidence>
<dbReference type="EMBL" id="OC877948">
    <property type="protein sequence ID" value="CAD7640313.1"/>
    <property type="molecule type" value="Genomic_DNA"/>
</dbReference>
<evidence type="ECO:0000256" key="7">
    <source>
        <dbReference type="ARBA" id="ARBA00022840"/>
    </source>
</evidence>
<dbReference type="SUPFAM" id="SSF55931">
    <property type="entry name" value="Glutamine synthetase/guanido kinase"/>
    <property type="match status" value="1"/>
</dbReference>
<dbReference type="Proteomes" id="UP000759131">
    <property type="component" value="Unassembled WGS sequence"/>
</dbReference>
<dbReference type="PANTHER" id="PTHR11164">
    <property type="entry name" value="GLUTAMATE CYSTEINE LIGASE"/>
    <property type="match status" value="1"/>
</dbReference>
<dbReference type="GO" id="GO:0004357">
    <property type="term" value="F:glutamate-cysteine ligase activity"/>
    <property type="evidence" value="ECO:0007669"/>
    <property type="project" value="UniProtKB-UniRule"/>
</dbReference>
<dbReference type="AlphaFoldDB" id="A0A7R9LEM9"/>
<dbReference type="OrthoDB" id="7939818at2759"/>
<comment type="pathway">
    <text evidence="1 10">Sulfur metabolism; glutathione biosynthesis; glutathione from L-cysteine and L-glutamate: step 1/2.</text>
</comment>
<sequence>NWQTMRFKPPPLNQQSIGWRVEFRPMEIQMTDFENAAFSVFTILLSRIVLKYKLNFIIPISKIDQNMSTAVKRDAVNRSKFWFRKDIFTQNTSQDVNNNTNSFKTNYERYESEEESYIEMSINEIMNGYGNEFPGLIPLIRDYVKDLLLDAQTYNKVQQYIQLIADRASAKLQTTAHWIRDFVRKHADYKYDSVMNISSVDGIGQRNIVPLKTIETKGSVRLRDVSDKYGGTYTCYCESKDNYGNNLKHTSLDKYSSAGDRVTLTGDGVTVVSVSGAD</sequence>
<evidence type="ECO:0000256" key="9">
    <source>
        <dbReference type="ARBA" id="ARBA00032122"/>
    </source>
</evidence>
<keyword evidence="12" id="KW-1185">Reference proteome</keyword>
<dbReference type="GO" id="GO:0005524">
    <property type="term" value="F:ATP binding"/>
    <property type="evidence" value="ECO:0007669"/>
    <property type="project" value="UniProtKB-UniRule"/>
</dbReference>
<dbReference type="Gene3D" id="3.30.590.50">
    <property type="match status" value="1"/>
</dbReference>
<proteinExistence type="inferred from homology"/>